<evidence type="ECO:0000256" key="1">
    <source>
        <dbReference type="ARBA" id="ARBA00001947"/>
    </source>
</evidence>
<dbReference type="Pfam" id="PF08240">
    <property type="entry name" value="ADH_N"/>
    <property type="match status" value="1"/>
</dbReference>
<dbReference type="Pfam" id="PF00107">
    <property type="entry name" value="ADH_zinc_N"/>
    <property type="match status" value="1"/>
</dbReference>
<dbReference type="SUPFAM" id="SSF50129">
    <property type="entry name" value="GroES-like"/>
    <property type="match status" value="1"/>
</dbReference>
<keyword evidence="4 7" id="KW-0479">Metal-binding</keyword>
<dbReference type="GO" id="GO:0004022">
    <property type="term" value="F:alcohol dehydrogenase (NAD+) activity"/>
    <property type="evidence" value="ECO:0007669"/>
    <property type="project" value="UniProtKB-EC"/>
</dbReference>
<comment type="cofactor">
    <cofactor evidence="1 7">
        <name>Zn(2+)</name>
        <dbReference type="ChEBI" id="CHEBI:29105"/>
    </cofactor>
</comment>
<dbReference type="GO" id="GO:0008270">
    <property type="term" value="F:zinc ion binding"/>
    <property type="evidence" value="ECO:0007669"/>
    <property type="project" value="InterPro"/>
</dbReference>
<evidence type="ECO:0000313" key="11">
    <source>
        <dbReference type="Proteomes" id="UP000216429"/>
    </source>
</evidence>
<comment type="caution">
    <text evidence="10">The sequence shown here is derived from an EMBL/GenBank/DDBJ whole genome shotgun (WGS) entry which is preliminary data.</text>
</comment>
<keyword evidence="5 7" id="KW-0862">Zinc</keyword>
<dbReference type="PANTHER" id="PTHR42940">
    <property type="entry name" value="ALCOHOL DEHYDROGENASE 1-RELATED"/>
    <property type="match status" value="1"/>
</dbReference>
<evidence type="ECO:0000313" key="10">
    <source>
        <dbReference type="EMBL" id="OZI78010.1"/>
    </source>
</evidence>
<dbReference type="InterPro" id="IPR036291">
    <property type="entry name" value="NAD(P)-bd_dom_sf"/>
</dbReference>
<feature type="domain" description="Enoyl reductase (ER)" evidence="9">
    <location>
        <begin position="10"/>
        <end position="347"/>
    </location>
</feature>
<evidence type="ECO:0000256" key="2">
    <source>
        <dbReference type="ARBA" id="ARBA00008072"/>
    </source>
</evidence>
<evidence type="ECO:0000256" key="5">
    <source>
        <dbReference type="ARBA" id="ARBA00022833"/>
    </source>
</evidence>
<dbReference type="Gene3D" id="3.40.50.720">
    <property type="entry name" value="NAD(P)-binding Rossmann-like Domain"/>
    <property type="match status" value="1"/>
</dbReference>
<dbReference type="InterPro" id="IPR002328">
    <property type="entry name" value="ADH_Zn_CS"/>
</dbReference>
<dbReference type="PANTHER" id="PTHR42940:SF8">
    <property type="entry name" value="VACUOLAR PROTEIN SORTING-ASSOCIATED PROTEIN 11"/>
    <property type="match status" value="1"/>
</dbReference>
<sequence>MRCYQIRAFGTELSEAVVDLPALEGAQVRLKVIGAGVCHSDVHICEGHYQLGGGKTLSFADRIRFPRTLGHEVSGEVVAVGPDVAHLAVGDVCLACSWIGCMECDHCRQGLENLCTAPRVIGVNRDGGFAEYVDLPDERYAIPLGDLDPVAAAPMVCSGLTTYSALKKFGPLQARRPLVVIGAGGLGLIAISVARMLGATGVVTVEIDPARRQAALDAGASHAIDPAAPDAVAAIKAAVGGQVWGVLDVVGSSETVQLALDALDKAGQLVVVGLFGGAISIPVPSLPLKVLTIQGSYTGSPAELREFIALARRLGLPRVPLDIRPLSHAPQALKDLQQGKVVGRIVLTP</sequence>
<evidence type="ECO:0000259" key="9">
    <source>
        <dbReference type="SMART" id="SM00829"/>
    </source>
</evidence>
<organism evidence="10 11">
    <name type="scientific">Bordetella genomosp. 12</name>
    <dbReference type="NCBI Taxonomy" id="463035"/>
    <lineage>
        <taxon>Bacteria</taxon>
        <taxon>Pseudomonadati</taxon>
        <taxon>Pseudomonadota</taxon>
        <taxon>Betaproteobacteria</taxon>
        <taxon>Burkholderiales</taxon>
        <taxon>Alcaligenaceae</taxon>
        <taxon>Bordetella</taxon>
    </lineage>
</organism>
<name>A0A261VWN9_9BORD</name>
<protein>
    <recommendedName>
        <fullName evidence="3">alcohol dehydrogenase</fullName>
        <ecNumber evidence="3">1.1.1.1</ecNumber>
    </recommendedName>
</protein>
<keyword evidence="6" id="KW-0560">Oxidoreductase</keyword>
<dbReference type="InterPro" id="IPR013154">
    <property type="entry name" value="ADH-like_N"/>
</dbReference>
<dbReference type="GO" id="GO:0005737">
    <property type="term" value="C:cytoplasm"/>
    <property type="evidence" value="ECO:0007669"/>
    <property type="project" value="TreeGrafter"/>
</dbReference>
<comment type="similarity">
    <text evidence="2 7">Belongs to the zinc-containing alcohol dehydrogenase family.</text>
</comment>
<evidence type="ECO:0000256" key="4">
    <source>
        <dbReference type="ARBA" id="ARBA00022723"/>
    </source>
</evidence>
<dbReference type="EC" id="1.1.1.1" evidence="3"/>
<dbReference type="Proteomes" id="UP000216429">
    <property type="component" value="Unassembled WGS sequence"/>
</dbReference>
<dbReference type="Gene3D" id="3.90.180.10">
    <property type="entry name" value="Medium-chain alcohol dehydrogenases, catalytic domain"/>
    <property type="match status" value="1"/>
</dbReference>
<dbReference type="EMBL" id="NEVU01000001">
    <property type="protein sequence ID" value="OZI78010.1"/>
    <property type="molecule type" value="Genomic_DNA"/>
</dbReference>
<dbReference type="PROSITE" id="PS00059">
    <property type="entry name" value="ADH_ZINC"/>
    <property type="match status" value="1"/>
</dbReference>
<keyword evidence="8" id="KW-0472">Membrane</keyword>
<dbReference type="InterPro" id="IPR013149">
    <property type="entry name" value="ADH-like_C"/>
</dbReference>
<dbReference type="SMART" id="SM00829">
    <property type="entry name" value="PKS_ER"/>
    <property type="match status" value="1"/>
</dbReference>
<keyword evidence="8" id="KW-1133">Transmembrane helix</keyword>
<gene>
    <name evidence="10" type="ORF">CAL22_04050</name>
</gene>
<dbReference type="InterPro" id="IPR011032">
    <property type="entry name" value="GroES-like_sf"/>
</dbReference>
<dbReference type="SUPFAM" id="SSF51735">
    <property type="entry name" value="NAD(P)-binding Rossmann-fold domains"/>
    <property type="match status" value="1"/>
</dbReference>
<feature type="transmembrane region" description="Helical" evidence="8">
    <location>
        <begin position="177"/>
        <end position="197"/>
    </location>
</feature>
<dbReference type="InterPro" id="IPR020843">
    <property type="entry name" value="ER"/>
</dbReference>
<evidence type="ECO:0000256" key="7">
    <source>
        <dbReference type="RuleBase" id="RU361277"/>
    </source>
</evidence>
<proteinExistence type="inferred from homology"/>
<dbReference type="OrthoDB" id="9771084at2"/>
<evidence type="ECO:0000256" key="3">
    <source>
        <dbReference type="ARBA" id="ARBA00013190"/>
    </source>
</evidence>
<evidence type="ECO:0000256" key="6">
    <source>
        <dbReference type="ARBA" id="ARBA00023002"/>
    </source>
</evidence>
<keyword evidence="11" id="KW-1185">Reference proteome</keyword>
<reference evidence="11" key="1">
    <citation type="submission" date="2017-05" db="EMBL/GenBank/DDBJ databases">
        <title>Complete and WGS of Bordetella genogroups.</title>
        <authorList>
            <person name="Spilker T."/>
            <person name="Lipuma J."/>
        </authorList>
    </citation>
    <scope>NUCLEOTIDE SEQUENCE [LARGE SCALE GENOMIC DNA]</scope>
    <source>
        <strain evidence="11">AU6712</strain>
    </source>
</reference>
<accession>A0A261VWN9</accession>
<dbReference type="AlphaFoldDB" id="A0A261VWN9"/>
<evidence type="ECO:0000256" key="8">
    <source>
        <dbReference type="SAM" id="Phobius"/>
    </source>
</evidence>
<keyword evidence="8" id="KW-0812">Transmembrane</keyword>
<dbReference type="CDD" id="cd08240">
    <property type="entry name" value="6_hydroxyhexanoate_dh_like"/>
    <property type="match status" value="1"/>
</dbReference>